<dbReference type="GO" id="GO:0005524">
    <property type="term" value="F:ATP binding"/>
    <property type="evidence" value="ECO:0007669"/>
    <property type="project" value="UniProtKB-UniRule"/>
</dbReference>
<dbReference type="SUPFAM" id="SSF52540">
    <property type="entry name" value="P-loop containing nucleoside triphosphate hydrolases"/>
    <property type="match status" value="1"/>
</dbReference>
<proteinExistence type="inferred from homology"/>
<dbReference type="NCBIfam" id="NF010248">
    <property type="entry name" value="PRK13695.1"/>
    <property type="match status" value="1"/>
</dbReference>
<dbReference type="GeneID" id="35120138"/>
<reference evidence="5 6" key="1">
    <citation type="submission" date="2016-10" db="EMBL/GenBank/DDBJ databases">
        <title>Comparative genomics between deep and shallow subseafloor isolates.</title>
        <authorList>
            <person name="Ishii S."/>
            <person name="Miller J.R."/>
            <person name="Sutton G."/>
            <person name="Suzuki S."/>
            <person name="Methe B."/>
            <person name="Inagaki F."/>
            <person name="Imachi H."/>
        </authorList>
    </citation>
    <scope>NUCLEOTIDE SEQUENCE [LARGE SCALE GENOMIC DNA]</scope>
    <source>
        <strain evidence="5 6">MO-MB1</strain>
    </source>
</reference>
<evidence type="ECO:0000313" key="5">
    <source>
        <dbReference type="EMBL" id="AUB54751.1"/>
    </source>
</evidence>
<dbReference type="PANTHER" id="PTHR43146:SF1">
    <property type="entry name" value="CANCER-RELATED NUCLEOSIDE-TRIPHOSPHATASE"/>
    <property type="match status" value="1"/>
</dbReference>
<evidence type="ECO:0000256" key="4">
    <source>
        <dbReference type="HAMAP-Rule" id="MF_00796"/>
    </source>
</evidence>
<dbReference type="OrthoDB" id="52698at2157"/>
<gene>
    <name evidence="5" type="ORF">BK007_01085</name>
</gene>
<dbReference type="EC" id="3.6.1.15" evidence="4"/>
<keyword evidence="2 4" id="KW-0378">Hydrolase</keyword>
<protein>
    <recommendedName>
        <fullName evidence="4">Nucleoside-triphosphatase BK007_01085</fullName>
        <shortName evidence="4">NTPase</shortName>
        <ecNumber evidence="4">3.6.1.15</ecNumber>
    </recommendedName>
    <alternativeName>
        <fullName evidence="4">Nucleoside triphosphate phosphohydrolase</fullName>
    </alternativeName>
</protein>
<accession>A0A2H4V9I6</accession>
<keyword evidence="3 4" id="KW-0067">ATP-binding</keyword>
<sequence length="174" mass="19524">MNILITGPPGIGKTTILKQIERKIQDQGHAIGGMYCPEIRENDRRTGFNIIDIASGQKGILASIHNTTGPIVGRYKVSLNDIQEIGIYSLENAMETSDYVLIDEIAPMELKSSNFSQTVWRVMESEKPVIAVIHHCSNHPFILKVKSRNDVMIFCLTRENRDNVLENIMESLGL</sequence>
<comment type="catalytic activity">
    <reaction evidence="4">
        <text>a ribonucleoside 5'-triphosphate + H2O = a ribonucleoside 5'-diphosphate + phosphate + H(+)</text>
        <dbReference type="Rhea" id="RHEA:23680"/>
        <dbReference type="ChEBI" id="CHEBI:15377"/>
        <dbReference type="ChEBI" id="CHEBI:15378"/>
        <dbReference type="ChEBI" id="CHEBI:43474"/>
        <dbReference type="ChEBI" id="CHEBI:57930"/>
        <dbReference type="ChEBI" id="CHEBI:61557"/>
        <dbReference type="EC" id="3.6.1.15"/>
    </reaction>
</comment>
<comment type="caution">
    <text evidence="4">Lacks conserved residue(s) required for the propagation of feature annotation.</text>
</comment>
<dbReference type="Pfam" id="PF03266">
    <property type="entry name" value="NTPase_1"/>
    <property type="match status" value="1"/>
</dbReference>
<dbReference type="HAMAP" id="MF_00796">
    <property type="entry name" value="NTPase_1"/>
    <property type="match status" value="1"/>
</dbReference>
<comment type="similarity">
    <text evidence="4">Belongs to the THEP1 NTPase family.</text>
</comment>
<dbReference type="PANTHER" id="PTHR43146">
    <property type="entry name" value="CANCER-RELATED NUCLEOSIDE-TRIPHOSPHATASE"/>
    <property type="match status" value="1"/>
</dbReference>
<organism evidence="5 6">
    <name type="scientific">Methanobacterium subterraneum</name>
    <dbReference type="NCBI Taxonomy" id="59277"/>
    <lineage>
        <taxon>Archaea</taxon>
        <taxon>Methanobacteriati</taxon>
        <taxon>Methanobacteriota</taxon>
        <taxon>Methanomada group</taxon>
        <taxon>Methanobacteria</taxon>
        <taxon>Methanobacteriales</taxon>
        <taxon>Methanobacteriaceae</taxon>
        <taxon>Methanobacterium</taxon>
    </lineage>
</organism>
<evidence type="ECO:0000256" key="1">
    <source>
        <dbReference type="ARBA" id="ARBA00022741"/>
    </source>
</evidence>
<dbReference type="RefSeq" id="WP_100904726.1">
    <property type="nucleotide sequence ID" value="NZ_CP017766.1"/>
</dbReference>
<keyword evidence="1 4" id="KW-0547">Nucleotide-binding</keyword>
<comment type="function">
    <text evidence="4">Has nucleotide phosphatase activity towards ATP, GTP, CTP, TTP and UTP. May hydrolyze nucleoside diphosphates with lower efficiency.</text>
</comment>
<evidence type="ECO:0000313" key="6">
    <source>
        <dbReference type="Proteomes" id="UP000232806"/>
    </source>
</evidence>
<dbReference type="CDD" id="cd19482">
    <property type="entry name" value="RecA-like_Thep1"/>
    <property type="match status" value="1"/>
</dbReference>
<dbReference type="AlphaFoldDB" id="A0A2H4V9I6"/>
<feature type="binding site" evidence="4">
    <location>
        <begin position="7"/>
        <end position="14"/>
    </location>
    <ligand>
        <name>ATP</name>
        <dbReference type="ChEBI" id="CHEBI:30616"/>
    </ligand>
</feature>
<dbReference type="Gene3D" id="3.40.50.300">
    <property type="entry name" value="P-loop containing nucleotide triphosphate hydrolases"/>
    <property type="match status" value="1"/>
</dbReference>
<evidence type="ECO:0000256" key="3">
    <source>
        <dbReference type="ARBA" id="ARBA00022840"/>
    </source>
</evidence>
<dbReference type="GO" id="GO:0017111">
    <property type="term" value="F:ribonucleoside triphosphate phosphatase activity"/>
    <property type="evidence" value="ECO:0007669"/>
    <property type="project" value="UniProtKB-UniRule"/>
</dbReference>
<dbReference type="InterPro" id="IPR004948">
    <property type="entry name" value="Nuc-triphosphatase_THEP1"/>
</dbReference>
<evidence type="ECO:0000256" key="2">
    <source>
        <dbReference type="ARBA" id="ARBA00022801"/>
    </source>
</evidence>
<name>A0A2H4V9I6_9EURY</name>
<dbReference type="Proteomes" id="UP000232806">
    <property type="component" value="Chromosome"/>
</dbReference>
<dbReference type="EMBL" id="CP017766">
    <property type="protein sequence ID" value="AUB54751.1"/>
    <property type="molecule type" value="Genomic_DNA"/>
</dbReference>
<dbReference type="InterPro" id="IPR027417">
    <property type="entry name" value="P-loop_NTPase"/>
</dbReference>